<dbReference type="Gene3D" id="3.40.190.10">
    <property type="entry name" value="Periplasmic binding protein-like II"/>
    <property type="match status" value="2"/>
</dbReference>
<dbReference type="SUPFAM" id="SSF46785">
    <property type="entry name" value="Winged helix' DNA-binding domain"/>
    <property type="match status" value="1"/>
</dbReference>
<evidence type="ECO:0000313" key="6">
    <source>
        <dbReference type="EMBL" id="AYV24006.1"/>
    </source>
</evidence>
<feature type="domain" description="HTH lysR-type" evidence="5">
    <location>
        <begin position="1"/>
        <end position="63"/>
    </location>
</feature>
<dbReference type="GO" id="GO:0003700">
    <property type="term" value="F:DNA-binding transcription factor activity"/>
    <property type="evidence" value="ECO:0007669"/>
    <property type="project" value="InterPro"/>
</dbReference>
<evidence type="ECO:0000313" key="7">
    <source>
        <dbReference type="Proteomes" id="UP000279760"/>
    </source>
</evidence>
<dbReference type="InterPro" id="IPR036388">
    <property type="entry name" value="WH-like_DNA-bd_sf"/>
</dbReference>
<dbReference type="InterPro" id="IPR036390">
    <property type="entry name" value="WH_DNA-bd_sf"/>
</dbReference>
<dbReference type="PANTHER" id="PTHR30118">
    <property type="entry name" value="HTH-TYPE TRANSCRIPTIONAL REGULATOR LEUO-RELATED"/>
    <property type="match status" value="1"/>
</dbReference>
<dbReference type="AlphaFoldDB" id="A0A3G4VGR7"/>
<dbReference type="InterPro" id="IPR005119">
    <property type="entry name" value="LysR_subst-bd"/>
</dbReference>
<dbReference type="Proteomes" id="UP000279760">
    <property type="component" value="Chromosome 2"/>
</dbReference>
<accession>A0A3G4VGR7</accession>
<evidence type="ECO:0000256" key="2">
    <source>
        <dbReference type="ARBA" id="ARBA00023015"/>
    </source>
</evidence>
<dbReference type="RefSeq" id="WP_124941719.1">
    <property type="nucleotide sequence ID" value="NZ_CP033578.1"/>
</dbReference>
<dbReference type="Pfam" id="PF00126">
    <property type="entry name" value="HTH_1"/>
    <property type="match status" value="1"/>
</dbReference>
<dbReference type="GO" id="GO:0003677">
    <property type="term" value="F:DNA binding"/>
    <property type="evidence" value="ECO:0007669"/>
    <property type="project" value="UniProtKB-KW"/>
</dbReference>
<proteinExistence type="inferred from homology"/>
<evidence type="ECO:0000259" key="5">
    <source>
        <dbReference type="PROSITE" id="PS50931"/>
    </source>
</evidence>
<dbReference type="PROSITE" id="PS50931">
    <property type="entry name" value="HTH_LYSR"/>
    <property type="match status" value="1"/>
</dbReference>
<name>A0A3G4VGR7_9VIBR</name>
<dbReference type="Gene3D" id="1.10.10.10">
    <property type="entry name" value="Winged helix-like DNA-binding domain superfamily/Winged helix DNA-binding domain"/>
    <property type="match status" value="1"/>
</dbReference>
<dbReference type="Pfam" id="PF03466">
    <property type="entry name" value="LysR_substrate"/>
    <property type="match status" value="1"/>
</dbReference>
<dbReference type="SUPFAM" id="SSF53850">
    <property type="entry name" value="Periplasmic binding protein-like II"/>
    <property type="match status" value="1"/>
</dbReference>
<protein>
    <submittedName>
        <fullName evidence="6">LysR family transcriptional regulator</fullName>
    </submittedName>
</protein>
<keyword evidence="4" id="KW-0804">Transcription</keyword>
<dbReference type="InterPro" id="IPR050389">
    <property type="entry name" value="LysR-type_TF"/>
</dbReference>
<organism evidence="6 7">
    <name type="scientific">Vibrio mediterranei</name>
    <dbReference type="NCBI Taxonomy" id="689"/>
    <lineage>
        <taxon>Bacteria</taxon>
        <taxon>Pseudomonadati</taxon>
        <taxon>Pseudomonadota</taxon>
        <taxon>Gammaproteobacteria</taxon>
        <taxon>Vibrionales</taxon>
        <taxon>Vibrionaceae</taxon>
        <taxon>Vibrio</taxon>
    </lineage>
</organism>
<evidence type="ECO:0000256" key="3">
    <source>
        <dbReference type="ARBA" id="ARBA00023125"/>
    </source>
</evidence>
<dbReference type="InterPro" id="IPR000847">
    <property type="entry name" value="LysR_HTH_N"/>
</dbReference>
<sequence>MNLSQLDLSNLLILKHLLEKKHVSNTALTLNISQPTVSRALQKGRDLFKDELLVRTTHGYELTPKGELIRQDIGSILAMLDNLVDGSEFNPSESRKTIKFFGLVPQVNWLLPPVFKHLREHAPNMVLDIDTVPQKHFDKLIAGEVHFSISSQTPPAADQNLYRMLIATRDFRLLMNKDHPLAQQPLTPDNLKDCHFGQISLHGDRALSIQSRFNDIGLSTNDRPLSTPLRLSNFNAAPKMAEMSDVIFHLPTPFAEDAARSHNVVTREVPEELRSPYSDIYLYWHKRYHNDPMCRWVREIFKTLYPN</sequence>
<dbReference type="EMBL" id="CP033578">
    <property type="protein sequence ID" value="AYV24006.1"/>
    <property type="molecule type" value="Genomic_DNA"/>
</dbReference>
<dbReference type="CDD" id="cd08417">
    <property type="entry name" value="PBP2_Nitroaromatics_like"/>
    <property type="match status" value="1"/>
</dbReference>
<evidence type="ECO:0000256" key="4">
    <source>
        <dbReference type="ARBA" id="ARBA00023163"/>
    </source>
</evidence>
<comment type="similarity">
    <text evidence="1">Belongs to the LysR transcriptional regulatory family.</text>
</comment>
<dbReference type="PANTHER" id="PTHR30118:SF15">
    <property type="entry name" value="TRANSCRIPTIONAL REGULATORY PROTEIN"/>
    <property type="match status" value="1"/>
</dbReference>
<keyword evidence="3" id="KW-0238">DNA-binding</keyword>
<gene>
    <name evidence="6" type="ORF">ECB94_22310</name>
</gene>
<keyword evidence="2" id="KW-0805">Transcription regulation</keyword>
<reference evidence="6 7" key="1">
    <citation type="submission" date="2018-11" db="EMBL/GenBank/DDBJ databases">
        <title>Complete Genome Sequence of Vbrio mediterranei 117-T6: a Potential Pathogen Bacteria Isolated from the Conchocelis of Pyropia.</title>
        <authorList>
            <person name="Liu Q."/>
        </authorList>
    </citation>
    <scope>NUCLEOTIDE SEQUENCE [LARGE SCALE GENOMIC DNA]</scope>
    <source>
        <strain evidence="6 7">117-T6</strain>
    </source>
</reference>
<dbReference type="InterPro" id="IPR037402">
    <property type="entry name" value="YidZ_PBP2"/>
</dbReference>
<evidence type="ECO:0000256" key="1">
    <source>
        <dbReference type="ARBA" id="ARBA00009437"/>
    </source>
</evidence>